<comment type="caution">
    <text evidence="2">The sequence shown here is derived from an EMBL/GenBank/DDBJ whole genome shotgun (WGS) entry which is preliminary data.</text>
</comment>
<feature type="domain" description="AAA+ ATPase" evidence="1">
    <location>
        <begin position="123"/>
        <end position="255"/>
    </location>
</feature>
<dbReference type="Gene3D" id="3.40.50.300">
    <property type="entry name" value="P-loop containing nucleotide triphosphate hydrolases"/>
    <property type="match status" value="1"/>
</dbReference>
<organism evidence="2 3">
    <name type="scientific">Archangium lansingense</name>
    <dbReference type="NCBI Taxonomy" id="2995310"/>
    <lineage>
        <taxon>Bacteria</taxon>
        <taxon>Pseudomonadati</taxon>
        <taxon>Myxococcota</taxon>
        <taxon>Myxococcia</taxon>
        <taxon>Myxococcales</taxon>
        <taxon>Cystobacterineae</taxon>
        <taxon>Archangiaceae</taxon>
        <taxon>Archangium</taxon>
    </lineage>
</organism>
<dbReference type="SUPFAM" id="SSF52540">
    <property type="entry name" value="P-loop containing nucleoside triphosphate hydrolases"/>
    <property type="match status" value="1"/>
</dbReference>
<proteinExistence type="predicted"/>
<dbReference type="CDD" id="cd19481">
    <property type="entry name" value="RecA-like_protease"/>
    <property type="match status" value="1"/>
</dbReference>
<dbReference type="InterPro" id="IPR003593">
    <property type="entry name" value="AAA+_ATPase"/>
</dbReference>
<dbReference type="GO" id="GO:0005524">
    <property type="term" value="F:ATP binding"/>
    <property type="evidence" value="ECO:0007669"/>
    <property type="project" value="UniProtKB-KW"/>
</dbReference>
<accession>A0ABT4AMR0</accession>
<gene>
    <name evidence="2" type="ORF">OV287_51865</name>
</gene>
<dbReference type="PANTHER" id="PTHR23077">
    <property type="entry name" value="AAA-FAMILY ATPASE"/>
    <property type="match status" value="1"/>
</dbReference>
<dbReference type="InterPro" id="IPR027417">
    <property type="entry name" value="P-loop_NTPase"/>
</dbReference>
<dbReference type="SMART" id="SM00382">
    <property type="entry name" value="AAA"/>
    <property type="match status" value="1"/>
</dbReference>
<evidence type="ECO:0000313" key="3">
    <source>
        <dbReference type="Proteomes" id="UP001207654"/>
    </source>
</evidence>
<keyword evidence="2" id="KW-0067">ATP-binding</keyword>
<reference evidence="2 3" key="1">
    <citation type="submission" date="2022-11" db="EMBL/GenBank/DDBJ databases">
        <title>Minimal conservation of predation-associated metabolite biosynthetic gene clusters underscores biosynthetic potential of Myxococcota including descriptions for ten novel species: Archangium lansinium sp. nov., Myxococcus landrumus sp. nov., Nannocystis bai.</title>
        <authorList>
            <person name="Ahearne A."/>
            <person name="Stevens C."/>
            <person name="Phillips K."/>
        </authorList>
    </citation>
    <scope>NUCLEOTIDE SEQUENCE [LARGE SCALE GENOMIC DNA]</scope>
    <source>
        <strain evidence="2 3">MIWBW</strain>
    </source>
</reference>
<dbReference type="InterPro" id="IPR003959">
    <property type="entry name" value="ATPase_AAA_core"/>
</dbReference>
<dbReference type="EMBL" id="JAPNKA010000001">
    <property type="protein sequence ID" value="MCY1082979.1"/>
    <property type="molecule type" value="Genomic_DNA"/>
</dbReference>
<keyword evidence="3" id="KW-1185">Reference proteome</keyword>
<evidence type="ECO:0000313" key="2">
    <source>
        <dbReference type="EMBL" id="MCY1082979.1"/>
    </source>
</evidence>
<dbReference type="Proteomes" id="UP001207654">
    <property type="component" value="Unassembled WGS sequence"/>
</dbReference>
<sequence length="328" mass="35769">MATADQVKALIRCHAAGDDARFYAIAMQVAAQAARSGHSKFAQELRELVDQVKAKASAIESVRGQKPVPLAQPRGELAGLLTVAYPKTRLVDMALTAPLRARLDRVLVEQRQRDRIRAHGFVPMRKLLLIGPPGTGKTMTGAALAGELGIPLFTIRLDGLITKYMGETAAKLRLVFDAILSTRGVYLFDEFDALGSERGSKNDVGEIRRVLNSFLQFLEQDESDSLVIGATNHVQLLDRALFRRFDAVVEYTLPTVEIAIRVMKARLSLLDTSGIDWACAAKASEGLSHAEITHACEQAAKNAILEQSAAVRESELVCALEERRGSHA</sequence>
<dbReference type="InterPro" id="IPR050168">
    <property type="entry name" value="AAA_ATPase_domain"/>
</dbReference>
<dbReference type="RefSeq" id="WP_267541531.1">
    <property type="nucleotide sequence ID" value="NZ_JAPNKA010000001.1"/>
</dbReference>
<keyword evidence="2" id="KW-0547">Nucleotide-binding</keyword>
<protein>
    <submittedName>
        <fullName evidence="2">ATP-binding protein</fullName>
    </submittedName>
</protein>
<dbReference type="PANTHER" id="PTHR23077:SF198">
    <property type="entry name" value="ATP-DEPENDENT ZINC METALLOPROTEASE FTSH"/>
    <property type="match status" value="1"/>
</dbReference>
<name>A0ABT4AMR0_9BACT</name>
<evidence type="ECO:0000259" key="1">
    <source>
        <dbReference type="SMART" id="SM00382"/>
    </source>
</evidence>
<dbReference type="Pfam" id="PF00004">
    <property type="entry name" value="AAA"/>
    <property type="match status" value="1"/>
</dbReference>